<dbReference type="InterPro" id="IPR016181">
    <property type="entry name" value="Acyl_CoA_acyltransferase"/>
</dbReference>
<comment type="caution">
    <text evidence="2">The sequence shown here is derived from an EMBL/GenBank/DDBJ whole genome shotgun (WGS) entry which is preliminary data.</text>
</comment>
<dbReference type="InterPro" id="IPR000182">
    <property type="entry name" value="GNAT_dom"/>
</dbReference>
<dbReference type="RefSeq" id="WP_108688371.1">
    <property type="nucleotide sequence ID" value="NZ_QCYK01000003.1"/>
</dbReference>
<protein>
    <recommendedName>
        <fullName evidence="1">N-acetyltransferase domain-containing protein</fullName>
    </recommendedName>
</protein>
<name>A0A2T7BC25_9BACT</name>
<evidence type="ECO:0000259" key="1">
    <source>
        <dbReference type="PROSITE" id="PS51186"/>
    </source>
</evidence>
<accession>A0A2T7BC25</accession>
<dbReference type="SUPFAM" id="SSF55729">
    <property type="entry name" value="Acyl-CoA N-acyltransferases (Nat)"/>
    <property type="match status" value="1"/>
</dbReference>
<feature type="domain" description="N-acetyltransferase" evidence="1">
    <location>
        <begin position="1"/>
        <end position="158"/>
    </location>
</feature>
<reference evidence="2 3" key="1">
    <citation type="submission" date="2018-04" db="EMBL/GenBank/DDBJ databases">
        <title>Chitinophaga fuyangensis sp. nov., isolated from soil in a chemical factory.</title>
        <authorList>
            <person name="Chen K."/>
        </authorList>
    </citation>
    <scope>NUCLEOTIDE SEQUENCE [LARGE SCALE GENOMIC DNA]</scope>
    <source>
        <strain evidence="2 3">LY-1</strain>
    </source>
</reference>
<dbReference type="OrthoDB" id="4228396at2"/>
<sequence length="273" mass="31091">MEIRTLEHTPLPAIVACFIKAFDGYFVKVSEDVNYYAARWKAAMVDFDSSYGMFDGEQLVGFVLHAVDTRFGMRTAFNDGTGVLPAYRGRRMVQAIYEKAVPELKAKGIAQLSLEVIQENAVALKAYEKVGFRIVKEYACFKGILLARADAAMQLEATTFDHMEWDKLPAPAMQAWEHQPESLRGGAFKYYYVWREGKRIGFFVVQPENGYLARLDAFTEIEADWNALLLGVSQLCNLVKHNNVDVRQAAKTRFLEKHGLTRYINQFEMGMKI</sequence>
<proteinExistence type="predicted"/>
<evidence type="ECO:0000313" key="3">
    <source>
        <dbReference type="Proteomes" id="UP000244450"/>
    </source>
</evidence>
<dbReference type="Pfam" id="PF00583">
    <property type="entry name" value="Acetyltransf_1"/>
    <property type="match status" value="1"/>
</dbReference>
<evidence type="ECO:0000313" key="2">
    <source>
        <dbReference type="EMBL" id="PUZ22625.1"/>
    </source>
</evidence>
<organism evidence="2 3">
    <name type="scientific">Chitinophaga parva</name>
    <dbReference type="NCBI Taxonomy" id="2169414"/>
    <lineage>
        <taxon>Bacteria</taxon>
        <taxon>Pseudomonadati</taxon>
        <taxon>Bacteroidota</taxon>
        <taxon>Chitinophagia</taxon>
        <taxon>Chitinophagales</taxon>
        <taxon>Chitinophagaceae</taxon>
        <taxon>Chitinophaga</taxon>
    </lineage>
</organism>
<dbReference type="GO" id="GO:0016747">
    <property type="term" value="F:acyltransferase activity, transferring groups other than amino-acyl groups"/>
    <property type="evidence" value="ECO:0007669"/>
    <property type="project" value="InterPro"/>
</dbReference>
<dbReference type="EMBL" id="QCYK01000003">
    <property type="protein sequence ID" value="PUZ22625.1"/>
    <property type="molecule type" value="Genomic_DNA"/>
</dbReference>
<dbReference type="AlphaFoldDB" id="A0A2T7BC25"/>
<gene>
    <name evidence="2" type="ORF">DCC81_19520</name>
</gene>
<keyword evidence="3" id="KW-1185">Reference proteome</keyword>
<dbReference type="CDD" id="cd04301">
    <property type="entry name" value="NAT_SF"/>
    <property type="match status" value="1"/>
</dbReference>
<dbReference type="Proteomes" id="UP000244450">
    <property type="component" value="Unassembled WGS sequence"/>
</dbReference>
<dbReference type="PROSITE" id="PS51186">
    <property type="entry name" value="GNAT"/>
    <property type="match status" value="1"/>
</dbReference>
<dbReference type="Gene3D" id="3.40.630.30">
    <property type="match status" value="1"/>
</dbReference>